<name>F4W5S2_ACREC</name>
<dbReference type="STRING" id="103372.F4W5S2"/>
<dbReference type="GO" id="GO:0008097">
    <property type="term" value="F:5S rRNA binding"/>
    <property type="evidence" value="ECO:0007669"/>
    <property type="project" value="TreeGrafter"/>
</dbReference>
<gene>
    <name evidence="8" type="ORF">G5I_00771</name>
</gene>
<dbReference type="GO" id="GO:0005654">
    <property type="term" value="C:nucleoplasm"/>
    <property type="evidence" value="ECO:0007669"/>
    <property type="project" value="UniProtKB-SubCell"/>
</dbReference>
<evidence type="ECO:0000256" key="6">
    <source>
        <dbReference type="ARBA" id="ARBA00023242"/>
    </source>
</evidence>
<proteinExistence type="inferred from homology"/>
<dbReference type="InterPro" id="IPR011687">
    <property type="entry name" value="Nop53/GLTSCR2"/>
</dbReference>
<dbReference type="AlphaFoldDB" id="F4W5S2"/>
<evidence type="ECO:0000313" key="9">
    <source>
        <dbReference type="Proteomes" id="UP000007755"/>
    </source>
</evidence>
<dbReference type="eggNOG" id="KOG2823">
    <property type="taxonomic scope" value="Eukaryota"/>
</dbReference>
<evidence type="ECO:0000256" key="2">
    <source>
        <dbReference type="ARBA" id="ARBA00004642"/>
    </source>
</evidence>
<dbReference type="Pfam" id="PF07767">
    <property type="entry name" value="Nop53"/>
    <property type="match status" value="1"/>
</dbReference>
<evidence type="ECO:0000256" key="4">
    <source>
        <dbReference type="ARBA" id="ARBA00018339"/>
    </source>
</evidence>
<protein>
    <recommendedName>
        <fullName evidence="4">Ribosome biogenesis protein NOP53</fullName>
    </recommendedName>
</protein>
<dbReference type="PANTHER" id="PTHR14211">
    <property type="entry name" value="GLIOMA SUPPRESSOR CANDIDATE REGION GENE 2"/>
    <property type="match status" value="1"/>
</dbReference>
<dbReference type="PANTHER" id="PTHR14211:SF7">
    <property type="entry name" value="RIBOSOME BIOGENESIS PROTEIN NOP53"/>
    <property type="match status" value="1"/>
</dbReference>
<comment type="similarity">
    <text evidence="3">Belongs to the NOP53 family.</text>
</comment>
<dbReference type="InParanoid" id="F4W5S2"/>
<feature type="region of interest" description="Disordered" evidence="7">
    <location>
        <begin position="378"/>
        <end position="403"/>
    </location>
</feature>
<evidence type="ECO:0000256" key="5">
    <source>
        <dbReference type="ARBA" id="ARBA00022517"/>
    </source>
</evidence>
<evidence type="ECO:0000256" key="1">
    <source>
        <dbReference type="ARBA" id="ARBA00004604"/>
    </source>
</evidence>
<dbReference type="GO" id="GO:0000027">
    <property type="term" value="P:ribosomal large subunit assembly"/>
    <property type="evidence" value="ECO:0007669"/>
    <property type="project" value="TreeGrafter"/>
</dbReference>
<dbReference type="FunCoup" id="F4W5S2">
    <property type="interactions" value="1223"/>
</dbReference>
<dbReference type="GO" id="GO:0005730">
    <property type="term" value="C:nucleolus"/>
    <property type="evidence" value="ECO:0007669"/>
    <property type="project" value="UniProtKB-SubCell"/>
</dbReference>
<evidence type="ECO:0000256" key="3">
    <source>
        <dbReference type="ARBA" id="ARBA00008838"/>
    </source>
</evidence>
<accession>F4W5S2</accession>
<feature type="compositionally biased region" description="Basic and acidic residues" evidence="7">
    <location>
        <begin position="378"/>
        <end position="388"/>
    </location>
</feature>
<dbReference type="OrthoDB" id="5072at2759"/>
<reference evidence="8" key="1">
    <citation type="submission" date="2011-02" db="EMBL/GenBank/DDBJ databases">
        <title>The genome of the leaf-cutting ant Acromyrmex echinatior suggests key adaptations to social evolution and fungus farming.</title>
        <authorList>
            <person name="Nygaard S."/>
            <person name="Zhang G."/>
        </authorList>
    </citation>
    <scope>NUCLEOTIDE SEQUENCE</scope>
</reference>
<dbReference type="GO" id="GO:0006364">
    <property type="term" value="P:rRNA processing"/>
    <property type="evidence" value="ECO:0007669"/>
    <property type="project" value="TreeGrafter"/>
</dbReference>
<comment type="subcellular location">
    <subcellularLocation>
        <location evidence="1">Nucleus</location>
        <location evidence="1">Nucleolus</location>
    </subcellularLocation>
    <subcellularLocation>
        <location evidence="2">Nucleus</location>
        <location evidence="2">Nucleoplasm</location>
    </subcellularLocation>
</comment>
<organism evidence="9">
    <name type="scientific">Acromyrmex echinatior</name>
    <name type="common">Panamanian leafcutter ant</name>
    <name type="synonym">Acromyrmex octospinosus echinatior</name>
    <dbReference type="NCBI Taxonomy" id="103372"/>
    <lineage>
        <taxon>Eukaryota</taxon>
        <taxon>Metazoa</taxon>
        <taxon>Ecdysozoa</taxon>
        <taxon>Arthropoda</taxon>
        <taxon>Hexapoda</taxon>
        <taxon>Insecta</taxon>
        <taxon>Pterygota</taxon>
        <taxon>Neoptera</taxon>
        <taxon>Endopterygota</taxon>
        <taxon>Hymenoptera</taxon>
        <taxon>Apocrita</taxon>
        <taxon>Aculeata</taxon>
        <taxon>Formicoidea</taxon>
        <taxon>Formicidae</taxon>
        <taxon>Myrmicinae</taxon>
        <taxon>Acromyrmex</taxon>
    </lineage>
</organism>
<evidence type="ECO:0000313" key="8">
    <source>
        <dbReference type="EMBL" id="EGI70398.1"/>
    </source>
</evidence>
<keyword evidence="6" id="KW-0539">Nucleus</keyword>
<dbReference type="Proteomes" id="UP000007755">
    <property type="component" value="Unassembled WGS sequence"/>
</dbReference>
<keyword evidence="5" id="KW-0690">Ribosome biogenesis</keyword>
<sequence>MNKSGRKSVALPPRIEILRKVQVQVTFKEMLDVKTKKHKASKKTKRSWRKYIDIKDVDTFLDNNRLEERLGTPFSKRIDTQLFSIDKTADVTENVISKRAARLALKNKEPRCFASLKSHTCVPDPISKRNRVRTKEERMNSILRQREVERQVKGVLKLKEKEALKNRILAKIASINRSKSKEIKEDIWNSINVLIPETITEWMSSNSIRHTLKHLGIKKRKLPLLCKKPSVLPAVETPHPGTSYNPSYNDHQELLHNIVQKELELMKQDEHLNRVTTQMFKKISLQKRDENMMKEMLEGLPKNQTTSSFKSIEEDHEEENSSITIANNKSKKNIKKTLVQKRKQREQKQAINERTLMKLEKKKISDIYKLKTLQKQIEAKERKQESLRQKRTKKRESESLMPKTLSKTKFEPIDPDFQLAEELTGNLRNFKPSNNLLKERYKSLQQRNIVAPAVIKLKRDKAKMKKFVKPDHKLNLVIAIKCDQNQDSEMILVVFGKRRSNCKTPLIRVQKE</sequence>
<keyword evidence="9" id="KW-1185">Reference proteome</keyword>
<dbReference type="EMBL" id="GL887695">
    <property type="protein sequence ID" value="EGI70398.1"/>
    <property type="molecule type" value="Genomic_DNA"/>
</dbReference>
<dbReference type="PIRSF" id="PIRSF017302">
    <property type="entry name" value="Gltscr2"/>
    <property type="match status" value="1"/>
</dbReference>
<evidence type="ECO:0000256" key="7">
    <source>
        <dbReference type="SAM" id="MobiDB-lite"/>
    </source>
</evidence>